<dbReference type="Pfam" id="PF01381">
    <property type="entry name" value="HTH_3"/>
    <property type="match status" value="1"/>
</dbReference>
<dbReference type="SMART" id="SM00530">
    <property type="entry name" value="HTH_XRE"/>
    <property type="match status" value="1"/>
</dbReference>
<dbReference type="CDD" id="cd00093">
    <property type="entry name" value="HTH_XRE"/>
    <property type="match status" value="1"/>
</dbReference>
<feature type="domain" description="HTH cro/C1-type" evidence="1">
    <location>
        <begin position="34"/>
        <end position="78"/>
    </location>
</feature>
<organism evidence="2 3">
    <name type="scientific">Candidatus Dojkabacteria bacterium</name>
    <dbReference type="NCBI Taxonomy" id="2099670"/>
    <lineage>
        <taxon>Bacteria</taxon>
        <taxon>Candidatus Dojkabacteria</taxon>
    </lineage>
</organism>
<dbReference type="AlphaFoldDB" id="A0A5C7JEM9"/>
<dbReference type="InterPro" id="IPR001387">
    <property type="entry name" value="Cro/C1-type_HTH"/>
</dbReference>
<proteinExistence type="predicted"/>
<dbReference type="EMBL" id="SSDS01000002">
    <property type="protein sequence ID" value="TXG78926.1"/>
    <property type="molecule type" value="Genomic_DNA"/>
</dbReference>
<evidence type="ECO:0000259" key="1">
    <source>
        <dbReference type="PROSITE" id="PS50943"/>
    </source>
</evidence>
<dbReference type="SUPFAM" id="SSF47413">
    <property type="entry name" value="lambda repressor-like DNA-binding domains"/>
    <property type="match status" value="1"/>
</dbReference>
<name>A0A5C7JEM9_9BACT</name>
<comment type="caution">
    <text evidence="2">The sequence shown here is derived from an EMBL/GenBank/DDBJ whole genome shotgun (WGS) entry which is preliminary data.</text>
</comment>
<accession>A0A5C7JEM9</accession>
<sequence>MAVLLSMLRTMRIVRKMDIAYRLDLAMRVAGIKTQAQLARLSGVPESTIARILKNTGQPSIENLVALASALNRSLDWIVNGTDSKTAPLPELIDIHVTHEELLIIQQHRAATAMGRSIIRAAATSAEKKKLEPPSELDN</sequence>
<dbReference type="Gene3D" id="1.10.260.40">
    <property type="entry name" value="lambda repressor-like DNA-binding domains"/>
    <property type="match status" value="1"/>
</dbReference>
<gene>
    <name evidence="2" type="ORF">E6Q11_00105</name>
</gene>
<dbReference type="InterPro" id="IPR010982">
    <property type="entry name" value="Lambda_DNA-bd_dom_sf"/>
</dbReference>
<dbReference type="Proteomes" id="UP000321026">
    <property type="component" value="Unassembled WGS sequence"/>
</dbReference>
<protein>
    <submittedName>
        <fullName evidence="2">XRE family transcriptional regulator</fullName>
    </submittedName>
</protein>
<dbReference type="PROSITE" id="PS50943">
    <property type="entry name" value="HTH_CROC1"/>
    <property type="match status" value="1"/>
</dbReference>
<evidence type="ECO:0000313" key="2">
    <source>
        <dbReference type="EMBL" id="TXG78926.1"/>
    </source>
</evidence>
<evidence type="ECO:0000313" key="3">
    <source>
        <dbReference type="Proteomes" id="UP000321026"/>
    </source>
</evidence>
<dbReference type="GO" id="GO:0003677">
    <property type="term" value="F:DNA binding"/>
    <property type="evidence" value="ECO:0007669"/>
    <property type="project" value="InterPro"/>
</dbReference>
<reference evidence="2 3" key="1">
    <citation type="submission" date="2018-09" db="EMBL/GenBank/DDBJ databases">
        <title>Metagenome Assembled Genomes from an Advanced Water Purification Facility.</title>
        <authorList>
            <person name="Stamps B.W."/>
            <person name="Spear J.R."/>
        </authorList>
    </citation>
    <scope>NUCLEOTIDE SEQUENCE [LARGE SCALE GENOMIC DNA]</scope>
    <source>
        <strain evidence="2">Bin_63_2</strain>
    </source>
</reference>